<dbReference type="EMBL" id="BMWV01000010">
    <property type="protein sequence ID" value="GGY55093.1"/>
    <property type="molecule type" value="Genomic_DNA"/>
</dbReference>
<evidence type="ECO:0000256" key="1">
    <source>
        <dbReference type="SAM" id="SignalP"/>
    </source>
</evidence>
<dbReference type="NCBIfam" id="TIGR02595">
    <property type="entry name" value="PEP_CTERM"/>
    <property type="match status" value="1"/>
</dbReference>
<accession>A0A411WTL9</accession>
<feature type="domain" description="Ice-binding protein C-terminal" evidence="2">
    <location>
        <begin position="163"/>
        <end position="185"/>
    </location>
</feature>
<dbReference type="AlphaFoldDB" id="A0A411WTL9"/>
<feature type="signal peptide" evidence="1">
    <location>
        <begin position="1"/>
        <end position="24"/>
    </location>
</feature>
<dbReference type="EMBL" id="CP036401">
    <property type="protein sequence ID" value="QBH99948.1"/>
    <property type="molecule type" value="Genomic_DNA"/>
</dbReference>
<evidence type="ECO:0000313" key="6">
    <source>
        <dbReference type="Proteomes" id="UP000628442"/>
    </source>
</evidence>
<dbReference type="InterPro" id="IPR013424">
    <property type="entry name" value="Ice-binding_C"/>
</dbReference>
<reference evidence="3" key="1">
    <citation type="journal article" date="2014" name="Int. J. Syst. Evol. Microbiol.">
        <title>Complete genome sequence of Corynebacterium casei LMG S-19264T (=DSM 44701T), isolated from a smear-ripened cheese.</title>
        <authorList>
            <consortium name="US DOE Joint Genome Institute (JGI-PGF)"/>
            <person name="Walter F."/>
            <person name="Albersmeier A."/>
            <person name="Kalinowski J."/>
            <person name="Ruckert C."/>
        </authorList>
    </citation>
    <scope>NUCLEOTIDE SEQUENCE</scope>
    <source>
        <strain evidence="3">KCTC 12343</strain>
    </source>
</reference>
<feature type="chain" id="PRO_5044601552" evidence="1">
    <location>
        <begin position="25"/>
        <end position="191"/>
    </location>
</feature>
<gene>
    <name evidence="4" type="ORF">EYF70_03135</name>
    <name evidence="3" type="ORF">GCM10007387_41940</name>
</gene>
<evidence type="ECO:0000313" key="4">
    <source>
        <dbReference type="EMBL" id="QBH99948.1"/>
    </source>
</evidence>
<sequence length="191" mass="20260">MRTFVKNILLQGALLLGVQAAAQAAPILLVSNGVLMGAEAVEVNGEQYDVLFSDTRPQASNLLFDSFSESYAASDALDRLVFQGVYDMSPALTNGCGNPLTCSIVTAFDVGRILLSGTAFTNTATRYLDVSAIYATTGNSASSSKITYANWSVHNRLPDQQQAIPEPSTLLLAGAGLAALAWRRKARRAVV</sequence>
<proteinExistence type="predicted"/>
<evidence type="ECO:0000313" key="5">
    <source>
        <dbReference type="Proteomes" id="UP000292307"/>
    </source>
</evidence>
<dbReference type="Proteomes" id="UP000292307">
    <property type="component" value="Chromosome"/>
</dbReference>
<organism evidence="3 6">
    <name type="scientific">Pseudoduganella albidiflava</name>
    <dbReference type="NCBI Taxonomy" id="321983"/>
    <lineage>
        <taxon>Bacteria</taxon>
        <taxon>Pseudomonadati</taxon>
        <taxon>Pseudomonadota</taxon>
        <taxon>Betaproteobacteria</taxon>
        <taxon>Burkholderiales</taxon>
        <taxon>Oxalobacteraceae</taxon>
        <taxon>Telluria group</taxon>
        <taxon>Pseudoduganella</taxon>
    </lineage>
</organism>
<protein>
    <submittedName>
        <fullName evidence="4">PEP-CTERM sorting domain-containing protein</fullName>
    </submittedName>
</protein>
<name>A0A411WTL9_9BURK</name>
<dbReference type="Pfam" id="PF07589">
    <property type="entry name" value="PEP-CTERM"/>
    <property type="match status" value="1"/>
</dbReference>
<keyword evidence="1" id="KW-0732">Signal</keyword>
<dbReference type="Proteomes" id="UP000628442">
    <property type="component" value="Unassembled WGS sequence"/>
</dbReference>
<evidence type="ECO:0000259" key="2">
    <source>
        <dbReference type="Pfam" id="PF07589"/>
    </source>
</evidence>
<reference evidence="3" key="3">
    <citation type="submission" date="2022-12" db="EMBL/GenBank/DDBJ databases">
        <authorList>
            <person name="Sun Q."/>
            <person name="Kim S."/>
        </authorList>
    </citation>
    <scope>NUCLEOTIDE SEQUENCE</scope>
    <source>
        <strain evidence="3">KCTC 12343</strain>
    </source>
</reference>
<dbReference type="RefSeq" id="WP_131144097.1">
    <property type="nucleotide sequence ID" value="NZ_BMWV01000010.1"/>
</dbReference>
<reference evidence="4 5" key="2">
    <citation type="submission" date="2019-02" db="EMBL/GenBank/DDBJ databases">
        <title>Draft Genome Sequences of Six Type Strains of the Genus Massilia.</title>
        <authorList>
            <person name="Miess H."/>
            <person name="Frediansyhah A."/>
            <person name="Gross H."/>
        </authorList>
    </citation>
    <scope>NUCLEOTIDE SEQUENCE [LARGE SCALE GENOMIC DNA]</scope>
    <source>
        <strain evidence="4 5">DSM 17472</strain>
    </source>
</reference>
<dbReference type="OrthoDB" id="8761319at2"/>
<keyword evidence="5" id="KW-1185">Reference proteome</keyword>
<evidence type="ECO:0000313" key="3">
    <source>
        <dbReference type="EMBL" id="GGY55093.1"/>
    </source>
</evidence>